<accession>A0A4P7P159</accession>
<evidence type="ECO:0000313" key="3">
    <source>
        <dbReference type="EMBL" id="QBZ83890.1"/>
    </source>
</evidence>
<dbReference type="InterPro" id="IPR053184">
    <property type="entry name" value="FeoA-like"/>
</dbReference>
<dbReference type="OrthoDB" id="5612605at2"/>
<dbReference type="InterPro" id="IPR038157">
    <property type="entry name" value="FeoA_core_dom"/>
</dbReference>
<dbReference type="SUPFAM" id="SSF50037">
    <property type="entry name" value="C-terminal domain of transcriptional repressors"/>
    <property type="match status" value="1"/>
</dbReference>
<dbReference type="InterPro" id="IPR007167">
    <property type="entry name" value="Fe-transptr_FeoA-like"/>
</dbReference>
<dbReference type="AlphaFoldDB" id="A0A4P7P159"/>
<protein>
    <submittedName>
        <fullName evidence="3">Ferrous iron transport protein A</fullName>
    </submittedName>
</protein>
<keyword evidence="4" id="KW-1185">Reference proteome</keyword>
<reference evidence="3 4" key="1">
    <citation type="submission" date="2018-08" db="EMBL/GenBank/DDBJ databases">
        <title>Horizontal acquisition of hydrogen conversion ability and other habitat adaptations in Hydrogenovibrio crunogenus strains.</title>
        <authorList>
            <person name="Gonnella G."/>
            <person name="Adam N."/>
            <person name="Perner M."/>
        </authorList>
    </citation>
    <scope>NUCLEOTIDE SEQUENCE [LARGE SCALE GENOMIC DNA]</scope>
    <source>
        <strain evidence="3 4">SP-41</strain>
    </source>
</reference>
<dbReference type="Gene3D" id="2.30.30.90">
    <property type="match status" value="1"/>
</dbReference>
<dbReference type="Pfam" id="PF04023">
    <property type="entry name" value="FeoA"/>
    <property type="match status" value="1"/>
</dbReference>
<sequence>MNYTSKKPTISLAECLQGQTCQIISLTGDLECKLHLVNLGFHTESHIKLAMICNDSLIISVDGSRFAVDRSVAQHIQVQLLS</sequence>
<evidence type="ECO:0000313" key="4">
    <source>
        <dbReference type="Proteomes" id="UP000296201"/>
    </source>
</evidence>
<organism evidence="3 4">
    <name type="scientific">Hydrogenovibrio crunogenus</name>
    <dbReference type="NCBI Taxonomy" id="39765"/>
    <lineage>
        <taxon>Bacteria</taxon>
        <taxon>Pseudomonadati</taxon>
        <taxon>Pseudomonadota</taxon>
        <taxon>Gammaproteobacteria</taxon>
        <taxon>Thiotrichales</taxon>
        <taxon>Piscirickettsiaceae</taxon>
        <taxon>Hydrogenovibrio</taxon>
    </lineage>
</organism>
<dbReference type="GO" id="GO:0046914">
    <property type="term" value="F:transition metal ion binding"/>
    <property type="evidence" value="ECO:0007669"/>
    <property type="project" value="InterPro"/>
</dbReference>
<dbReference type="Proteomes" id="UP000296201">
    <property type="component" value="Chromosome"/>
</dbReference>
<dbReference type="RefSeq" id="WP_135796473.1">
    <property type="nucleotide sequence ID" value="NZ_CP032096.1"/>
</dbReference>
<dbReference type="EMBL" id="CP032096">
    <property type="protein sequence ID" value="QBZ83890.1"/>
    <property type="molecule type" value="Genomic_DNA"/>
</dbReference>
<dbReference type="PANTHER" id="PTHR43151">
    <property type="entry name" value="FEOA FAMILY PROTEIN"/>
    <property type="match status" value="1"/>
</dbReference>
<proteinExistence type="predicted"/>
<evidence type="ECO:0000259" key="2">
    <source>
        <dbReference type="SMART" id="SM00899"/>
    </source>
</evidence>
<feature type="domain" description="Ferrous iron transporter FeoA-like" evidence="2">
    <location>
        <begin position="10"/>
        <end position="80"/>
    </location>
</feature>
<gene>
    <name evidence="3" type="ORF">GHNINEIG_01958</name>
</gene>
<dbReference type="InterPro" id="IPR008988">
    <property type="entry name" value="Transcriptional_repressor_C"/>
</dbReference>
<name>A0A4P7P159_9GAMM</name>
<dbReference type="PANTHER" id="PTHR43151:SF1">
    <property type="entry name" value="SSR2333 PROTEIN"/>
    <property type="match status" value="1"/>
</dbReference>
<evidence type="ECO:0000256" key="1">
    <source>
        <dbReference type="ARBA" id="ARBA00023004"/>
    </source>
</evidence>
<keyword evidence="1" id="KW-0408">Iron</keyword>
<dbReference type="SMART" id="SM00899">
    <property type="entry name" value="FeoA"/>
    <property type="match status" value="1"/>
</dbReference>